<evidence type="ECO:0000313" key="12">
    <source>
        <dbReference type="Proteomes" id="UP000694547"/>
    </source>
</evidence>
<feature type="region of interest" description="Disordered" evidence="10">
    <location>
        <begin position="150"/>
        <end position="324"/>
    </location>
</feature>
<dbReference type="CTD" id="84445"/>
<feature type="compositionally biased region" description="Gly residues" evidence="10">
    <location>
        <begin position="284"/>
        <end position="295"/>
    </location>
</feature>
<dbReference type="GO" id="GO:0000281">
    <property type="term" value="P:mitotic cytokinesis"/>
    <property type="evidence" value="ECO:0007669"/>
    <property type="project" value="UniProtKB-UniRule"/>
</dbReference>
<dbReference type="GO" id="GO:0005813">
    <property type="term" value="C:centrosome"/>
    <property type="evidence" value="ECO:0007669"/>
    <property type="project" value="UniProtKB-SubCell"/>
</dbReference>
<name>A0A6J0E9C7_PERMB</name>
<feature type="compositionally biased region" description="Pro residues" evidence="10">
    <location>
        <begin position="311"/>
        <end position="321"/>
    </location>
</feature>
<keyword evidence="5 9" id="KW-0498">Mitosis</keyword>
<evidence type="ECO:0000256" key="5">
    <source>
        <dbReference type="ARBA" id="ARBA00022776"/>
    </source>
</evidence>
<dbReference type="GO" id="GO:0051255">
    <property type="term" value="P:spindle midzone assembly"/>
    <property type="evidence" value="ECO:0007669"/>
    <property type="project" value="UniProtKB-UniRule"/>
</dbReference>
<evidence type="ECO:0000256" key="8">
    <source>
        <dbReference type="ARBA" id="ARBA00023306"/>
    </source>
</evidence>
<sequence>MAIVHTLPVPLEPARETATAPQAPAMGSVSSLISGRPCPGGSAPPRHHGVPGPTFFRQQDGLLRGGYEAQEPLCPAVPPRKAVPGTSFTYINEDFRTESPPSPSSDVEDPREQRAHNAHLRGPPPKLIPVSGKLEKNMEKILIRPTAFKPVLPKPRGAPSLPGFLGPRAAGLSGSQGSLTQLFGGPASSSSSSSSSSAADKPLALSGWASGCPSGTLSDSGRNSLSSLPTYSTGGAEPTTSSPGGHLPSHGPGRGALPGPARGVPTGPSHSDSGRSSSSKSTGSLGGRVAGGLLGSGARASPGSSSGGDRSPPPPPPPPPSDEALLHCVLEGKLRDREAELQQLRDSMDESEVTVCQAFGARQRHWPREREDCAAQAQQATQRVQRAQQLLQLQVFQLQQEKRQLQDDFAQLLEEREQLERRCATFEREQRELGPRLEETKWEVCQKSGEISLLKQQLKESQAELVQKGSELVALRVALREARAALRVSEGRARGLQEAARARELELEACSQELQRYRQEAERLREKAGHLDAEAAGLREPPVPPVPPATTDPFLLAESDEVKVQRAAAGAGGSLRAQVERLRQELQREQQRGDEQRDSFEGERLAWQAEKEQVIRYQKQLQHNYIQMYRRNRQLEQELQQLSLELEARELADLGLAEPAPCICLEEITATEI</sequence>
<dbReference type="AlphaFoldDB" id="A0A6J0E9C7"/>
<gene>
    <name evidence="11" type="primary">Lzts2</name>
    <name evidence="9" type="synonym">LAPSER1</name>
    <name evidence="9" type="synonym">LZTS2</name>
</gene>
<feature type="region of interest" description="Disordered" evidence="10">
    <location>
        <begin position="92"/>
        <end position="131"/>
    </location>
</feature>
<evidence type="ECO:0000256" key="7">
    <source>
        <dbReference type="ARBA" id="ARBA00023212"/>
    </source>
</evidence>
<dbReference type="GO" id="GO:0060682">
    <property type="term" value="P:primary ureteric bud growth"/>
    <property type="evidence" value="ECO:0007669"/>
    <property type="project" value="Ensembl"/>
</dbReference>
<evidence type="ECO:0000313" key="11">
    <source>
        <dbReference type="Ensembl" id="ENSPEMP00000013341.1"/>
    </source>
</evidence>
<keyword evidence="12" id="KW-1185">Reference proteome</keyword>
<evidence type="ECO:0000256" key="9">
    <source>
        <dbReference type="HAMAP-Rule" id="MF_03026"/>
    </source>
</evidence>
<keyword evidence="7 9" id="KW-0206">Cytoskeleton</keyword>
<reference evidence="11 12" key="1">
    <citation type="submission" date="2018-10" db="EMBL/GenBank/DDBJ databases">
        <title>Improved assembly of the deer mouse Peromyscus maniculatus genome.</title>
        <authorList>
            <person name="Lassance J.-M."/>
            <person name="Hoekstra H.E."/>
        </authorList>
    </citation>
    <scope>NUCLEOTIDE SEQUENCE [LARGE SCALE GENOMIC DNA]</scope>
</reference>
<evidence type="ECO:0000256" key="2">
    <source>
        <dbReference type="ARBA" id="ARBA00022618"/>
    </source>
</evidence>
<feature type="region of interest" description="Disordered" evidence="10">
    <location>
        <begin position="1"/>
        <end position="52"/>
    </location>
</feature>
<dbReference type="GeneID" id="102921063"/>
<dbReference type="GO" id="GO:0031982">
    <property type="term" value="C:vesicle"/>
    <property type="evidence" value="ECO:0007669"/>
    <property type="project" value="Ensembl"/>
</dbReference>
<dbReference type="GO" id="GO:0005886">
    <property type="term" value="C:plasma membrane"/>
    <property type="evidence" value="ECO:0007669"/>
    <property type="project" value="Ensembl"/>
</dbReference>
<dbReference type="Pfam" id="PF06818">
    <property type="entry name" value="Fez1"/>
    <property type="match status" value="1"/>
</dbReference>
<dbReference type="GO" id="GO:0048147">
    <property type="term" value="P:negative regulation of fibroblast proliferation"/>
    <property type="evidence" value="ECO:0007669"/>
    <property type="project" value="Ensembl"/>
</dbReference>
<dbReference type="GO" id="GO:0051013">
    <property type="term" value="P:microtubule severing"/>
    <property type="evidence" value="ECO:0007669"/>
    <property type="project" value="UniProtKB-UniRule"/>
</dbReference>
<protein>
    <recommendedName>
        <fullName evidence="9">Leucine zipper putative tumor suppressor 2</fullName>
    </recommendedName>
    <alternativeName>
        <fullName evidence="9">Protein LAPSER1</fullName>
    </alternativeName>
</protein>
<comment type="similarity">
    <text evidence="9">Belongs to the LZTS2 family.</text>
</comment>
<evidence type="ECO:0000256" key="3">
    <source>
        <dbReference type="ARBA" id="ARBA00022687"/>
    </source>
</evidence>
<keyword evidence="4 9" id="KW-0493">Microtubule</keyword>
<dbReference type="GO" id="GO:0030496">
    <property type="term" value="C:midbody"/>
    <property type="evidence" value="ECO:0007669"/>
    <property type="project" value="UniProtKB-UniRule"/>
</dbReference>
<dbReference type="GO" id="GO:0016055">
    <property type="term" value="P:Wnt signaling pathway"/>
    <property type="evidence" value="ECO:0007669"/>
    <property type="project" value="UniProtKB-KW"/>
</dbReference>
<dbReference type="GeneTree" id="ENSGT00940000154078"/>
<feature type="coiled-coil region" evidence="9">
    <location>
        <begin position="500"/>
        <end position="534"/>
    </location>
</feature>
<evidence type="ECO:0000256" key="1">
    <source>
        <dbReference type="ARBA" id="ARBA00022490"/>
    </source>
</evidence>
<feature type="coiled-coil region" evidence="9">
    <location>
        <begin position="572"/>
        <end position="652"/>
    </location>
</feature>
<keyword evidence="3 9" id="KW-0879">Wnt signaling pathway</keyword>
<dbReference type="GO" id="GO:0048144">
    <property type="term" value="P:fibroblast proliferation"/>
    <property type="evidence" value="ECO:0007669"/>
    <property type="project" value="Ensembl"/>
</dbReference>
<dbReference type="GO" id="GO:0051168">
    <property type="term" value="P:nuclear export"/>
    <property type="evidence" value="ECO:0007669"/>
    <property type="project" value="UniProtKB-UniRule"/>
</dbReference>
<dbReference type="RefSeq" id="XP_042120184.1">
    <property type="nucleotide sequence ID" value="XM_042264250.1"/>
</dbReference>
<dbReference type="Ensembl" id="ENSPEMT00000017574.2">
    <property type="protein sequence ID" value="ENSPEMP00000013341.1"/>
    <property type="gene ID" value="ENSPEMG00000013419.2"/>
</dbReference>
<dbReference type="InterPro" id="IPR045329">
    <property type="entry name" value="LZTS"/>
</dbReference>
<feature type="compositionally biased region" description="Low complexity" evidence="10">
    <location>
        <begin position="296"/>
        <end position="310"/>
    </location>
</feature>
<feature type="compositionally biased region" description="Low complexity" evidence="10">
    <location>
        <begin position="241"/>
        <end position="283"/>
    </location>
</feature>
<evidence type="ECO:0000256" key="6">
    <source>
        <dbReference type="ARBA" id="ARBA00023054"/>
    </source>
</evidence>
<reference evidence="11" key="2">
    <citation type="submission" date="2025-08" db="UniProtKB">
        <authorList>
            <consortium name="Ensembl"/>
        </authorList>
    </citation>
    <scope>IDENTIFICATION</scope>
</reference>
<dbReference type="GO" id="GO:0072197">
    <property type="term" value="P:ureter morphogenesis"/>
    <property type="evidence" value="ECO:0007669"/>
    <property type="project" value="Ensembl"/>
</dbReference>
<accession>A0A6J0E9C7</accession>
<evidence type="ECO:0000256" key="10">
    <source>
        <dbReference type="SAM" id="MobiDB-lite"/>
    </source>
</evidence>
<dbReference type="RefSeq" id="XP_006988239.1">
    <property type="nucleotide sequence ID" value="XM_006988177.4"/>
</dbReference>
<comment type="subcellular location">
    <subcellularLocation>
        <location evidence="9">Cytoplasm</location>
    </subcellularLocation>
    <subcellularLocation>
        <location evidence="9">Cytoplasm</location>
        <location evidence="9">Cytoskeleton</location>
        <location evidence="9">Microtubule organizing center</location>
        <location evidence="9">Centrosome</location>
    </subcellularLocation>
    <text evidence="9">Localized to the centrosome throughout the cell cycle. Localized to the midbody in cells undergoing cytokinesis.</text>
</comment>
<keyword evidence="6 9" id="KW-0175">Coiled coil</keyword>
<dbReference type="GO" id="GO:1900181">
    <property type="term" value="P:negative regulation of protein localization to nucleus"/>
    <property type="evidence" value="ECO:0007669"/>
    <property type="project" value="Ensembl"/>
</dbReference>
<dbReference type="RefSeq" id="XP_015862161.1">
    <property type="nucleotide sequence ID" value="XM_016006675.3"/>
</dbReference>
<keyword evidence="2 9" id="KW-0132">Cell division</keyword>
<proteinExistence type="inferred from homology"/>
<dbReference type="GO" id="GO:0090090">
    <property type="term" value="P:negative regulation of canonical Wnt signaling pathway"/>
    <property type="evidence" value="ECO:0007669"/>
    <property type="project" value="Ensembl"/>
</dbReference>
<keyword evidence="8 9" id="KW-0131">Cell cycle</keyword>
<keyword evidence="1 9" id="KW-0963">Cytoplasm</keyword>
<evidence type="ECO:0000256" key="4">
    <source>
        <dbReference type="ARBA" id="ARBA00022701"/>
    </source>
</evidence>
<dbReference type="GO" id="GO:0005874">
    <property type="term" value="C:microtubule"/>
    <property type="evidence" value="ECO:0007669"/>
    <property type="project" value="UniProtKB-KW"/>
</dbReference>
<dbReference type="OrthoDB" id="10030037at2759"/>
<dbReference type="PANTHER" id="PTHR19354:SF4">
    <property type="entry name" value="ZIPPER PUTATIVE TUMOR SUPPRESSOR 2-RELATED"/>
    <property type="match status" value="1"/>
</dbReference>
<dbReference type="GO" id="GO:0005829">
    <property type="term" value="C:cytosol"/>
    <property type="evidence" value="ECO:0007669"/>
    <property type="project" value="Ensembl"/>
</dbReference>
<dbReference type="RefSeq" id="XP_006988238.1">
    <property type="nucleotide sequence ID" value="XM_006988176.4"/>
</dbReference>
<feature type="compositionally biased region" description="Low complexity" evidence="10">
    <location>
        <begin position="187"/>
        <end position="199"/>
    </location>
</feature>
<comment type="function">
    <text evidence="9">Negative regulator of katanin-mediated microtubule severing and release from the centrosome. Required for central spindle formation and the completion of cytokinesis. May negatively regulate axonal outgrowth by preventing the formation of microtubule bundles that are necessary for transport within the elongating axon. Negative regulator of the Wnt signaling pathway. Represses beta-catenin-mediated transcriptional activation by promoting the nuclear exclusion of beta-catenin.</text>
</comment>
<feature type="short sequence motif" description="Nuclear export signal" evidence="9">
    <location>
        <begin position="635"/>
        <end position="644"/>
    </location>
</feature>
<comment type="subunit">
    <text evidence="9">Interacts with KATNB1. Also interacts with CTNNB1, gamma-tubulin and KIF23.</text>
</comment>
<reference evidence="11" key="3">
    <citation type="submission" date="2025-09" db="UniProtKB">
        <authorList>
            <consortium name="Ensembl"/>
        </authorList>
    </citation>
    <scope>IDENTIFICATION</scope>
</reference>
<dbReference type="PANTHER" id="PTHR19354">
    <property type="entry name" value="ZIPPER PUTATIVE TUMOR SUPPRESSOR 2 HOMOLOG-LIKE PROTEIN-RELATED"/>
    <property type="match status" value="1"/>
</dbReference>
<organism evidence="11 12">
    <name type="scientific">Peromyscus maniculatus bairdii</name>
    <name type="common">Prairie deer mouse</name>
    <dbReference type="NCBI Taxonomy" id="230844"/>
    <lineage>
        <taxon>Eukaryota</taxon>
        <taxon>Metazoa</taxon>
        <taxon>Chordata</taxon>
        <taxon>Craniata</taxon>
        <taxon>Vertebrata</taxon>
        <taxon>Euteleostomi</taxon>
        <taxon>Mammalia</taxon>
        <taxon>Eutheria</taxon>
        <taxon>Euarchontoglires</taxon>
        <taxon>Glires</taxon>
        <taxon>Rodentia</taxon>
        <taxon>Myomorpha</taxon>
        <taxon>Muroidea</taxon>
        <taxon>Cricetidae</taxon>
        <taxon>Neotominae</taxon>
        <taxon>Peromyscus</taxon>
    </lineage>
</organism>
<dbReference type="Proteomes" id="UP000694547">
    <property type="component" value="Chromosome 1"/>
</dbReference>
<feature type="coiled-coil region" evidence="9">
    <location>
        <begin position="334"/>
        <end position="471"/>
    </location>
</feature>
<feature type="compositionally biased region" description="Polar residues" evidence="10">
    <location>
        <begin position="213"/>
        <end position="233"/>
    </location>
</feature>
<dbReference type="HAMAP" id="MF_03026">
    <property type="entry name" value="LZTS2"/>
    <property type="match status" value="1"/>
</dbReference>
<dbReference type="InterPro" id="IPR028597">
    <property type="entry name" value="LZTS2"/>
</dbReference>